<evidence type="ECO:0000256" key="7">
    <source>
        <dbReference type="ARBA" id="ARBA00022692"/>
    </source>
</evidence>
<protein>
    <recommendedName>
        <fullName evidence="3 10">Phosphate transport system permease protein PstA</fullName>
    </recommendedName>
</protein>
<comment type="similarity">
    <text evidence="2 10">Belongs to the binding-protein-dependent transport system permease family. CysTW subfamily.</text>
</comment>
<evidence type="ECO:0000256" key="3">
    <source>
        <dbReference type="ARBA" id="ARBA00016864"/>
    </source>
</evidence>
<proteinExistence type="inferred from homology"/>
<evidence type="ECO:0000256" key="10">
    <source>
        <dbReference type="RuleBase" id="RU363043"/>
    </source>
</evidence>
<dbReference type="InterPro" id="IPR035906">
    <property type="entry name" value="MetI-like_sf"/>
</dbReference>
<evidence type="ECO:0000256" key="6">
    <source>
        <dbReference type="ARBA" id="ARBA00022592"/>
    </source>
</evidence>
<evidence type="ECO:0000313" key="13">
    <source>
        <dbReference type="Proteomes" id="UP000005297"/>
    </source>
</evidence>
<evidence type="ECO:0000256" key="8">
    <source>
        <dbReference type="ARBA" id="ARBA00022989"/>
    </source>
</evidence>
<comment type="caution">
    <text evidence="10">Lacks conserved residue(s) required for the propagation of feature annotation.</text>
</comment>
<dbReference type="PANTHER" id="PTHR42922">
    <property type="entry name" value="PHOSPHATE TRANSPORT SYSTEM PERMEASE PROTEIN PSTA"/>
    <property type="match status" value="1"/>
</dbReference>
<gene>
    <name evidence="12" type="ORF">SPV1_07129</name>
</gene>
<dbReference type="Proteomes" id="UP000005297">
    <property type="component" value="Unassembled WGS sequence"/>
</dbReference>
<dbReference type="InterPro" id="IPR005672">
    <property type="entry name" value="Phosphate_PstA"/>
</dbReference>
<evidence type="ECO:0000256" key="4">
    <source>
        <dbReference type="ARBA" id="ARBA00022448"/>
    </source>
</evidence>
<evidence type="ECO:0000256" key="2">
    <source>
        <dbReference type="ARBA" id="ARBA00007069"/>
    </source>
</evidence>
<comment type="subcellular location">
    <subcellularLocation>
        <location evidence="10">Cell inner membrane</location>
        <topology evidence="10">Multi-pass membrane protein</topology>
    </subcellularLocation>
    <subcellularLocation>
        <location evidence="1">Cell membrane</location>
        <topology evidence="1">Multi-pass membrane protein</topology>
    </subcellularLocation>
</comment>
<dbReference type="eggNOG" id="COG0581">
    <property type="taxonomic scope" value="Bacteria"/>
</dbReference>
<dbReference type="InterPro" id="IPR051408">
    <property type="entry name" value="Phosphate_transprt_permease"/>
</dbReference>
<dbReference type="Gene3D" id="1.10.3720.10">
    <property type="entry name" value="MetI-like"/>
    <property type="match status" value="1"/>
</dbReference>
<dbReference type="AlphaFoldDB" id="Q0F0D1"/>
<reference evidence="12 13" key="1">
    <citation type="submission" date="2006-09" db="EMBL/GenBank/DDBJ databases">
        <authorList>
            <person name="Emerson D."/>
            <person name="Ferriera S."/>
            <person name="Johnson J."/>
            <person name="Kravitz S."/>
            <person name="Halpern A."/>
            <person name="Remington K."/>
            <person name="Beeson K."/>
            <person name="Tran B."/>
            <person name="Rogers Y.-H."/>
            <person name="Friedman R."/>
            <person name="Venter J.C."/>
        </authorList>
    </citation>
    <scope>NUCLEOTIDE SEQUENCE [LARGE SCALE GENOMIC DNA]</scope>
    <source>
        <strain evidence="12 13">PV-1</strain>
    </source>
</reference>
<feature type="transmembrane region" description="Helical" evidence="10">
    <location>
        <begin position="140"/>
        <end position="158"/>
    </location>
</feature>
<dbReference type="SUPFAM" id="SSF161098">
    <property type="entry name" value="MetI-like"/>
    <property type="match status" value="1"/>
</dbReference>
<dbReference type="GO" id="GO:0005315">
    <property type="term" value="F:phosphate transmembrane transporter activity"/>
    <property type="evidence" value="ECO:0007669"/>
    <property type="project" value="InterPro"/>
</dbReference>
<evidence type="ECO:0000256" key="9">
    <source>
        <dbReference type="ARBA" id="ARBA00023136"/>
    </source>
</evidence>
<dbReference type="PANTHER" id="PTHR42922:SF1">
    <property type="entry name" value="PHOSPHATE TRANSPORT SYSTEM PERMEASE PROTEIN PSTA"/>
    <property type="match status" value="1"/>
</dbReference>
<dbReference type="GO" id="GO:0005886">
    <property type="term" value="C:plasma membrane"/>
    <property type="evidence" value="ECO:0007669"/>
    <property type="project" value="UniProtKB-SubCell"/>
</dbReference>
<evidence type="ECO:0000256" key="5">
    <source>
        <dbReference type="ARBA" id="ARBA00022475"/>
    </source>
</evidence>
<keyword evidence="5 10" id="KW-1003">Cell membrane</keyword>
<dbReference type="InParanoid" id="Q0F0D1"/>
<keyword evidence="9 10" id="KW-0472">Membrane</keyword>
<name>Q0F0D1_9PROT</name>
<dbReference type="NCBIfam" id="TIGR00974">
    <property type="entry name" value="3a0107s02c"/>
    <property type="match status" value="1"/>
</dbReference>
<feature type="transmembrane region" description="Helical" evidence="10">
    <location>
        <begin position="18"/>
        <end position="38"/>
    </location>
</feature>
<dbReference type="GO" id="GO:0035435">
    <property type="term" value="P:phosphate ion transmembrane transport"/>
    <property type="evidence" value="ECO:0007669"/>
    <property type="project" value="InterPro"/>
</dbReference>
<evidence type="ECO:0000313" key="12">
    <source>
        <dbReference type="EMBL" id="EAU55097.1"/>
    </source>
</evidence>
<dbReference type="FunCoup" id="Q0F0D1">
    <property type="interactions" value="193"/>
</dbReference>
<evidence type="ECO:0000256" key="1">
    <source>
        <dbReference type="ARBA" id="ARBA00004651"/>
    </source>
</evidence>
<organism evidence="12 13">
    <name type="scientific">Mariprofundus ferrooxydans PV-1</name>
    <dbReference type="NCBI Taxonomy" id="314345"/>
    <lineage>
        <taxon>Bacteria</taxon>
        <taxon>Pseudomonadati</taxon>
        <taxon>Pseudomonadota</taxon>
        <taxon>Candidatius Mariprofundia</taxon>
        <taxon>Mariprofundales</taxon>
        <taxon>Mariprofundaceae</taxon>
        <taxon>Mariprofundus</taxon>
    </lineage>
</organism>
<sequence>MPDMLNSRTFRRQFINRFVLIISTLAALLGIVMLVWILGDVVLRGFGVINWNFFTELPVPPGEEGGGLANAIIGTLVMTIVAALMAVPVGVMAGTYLSEFGKHNLFGRLVRSLSDILVSAPSIVVGVFVYLIMVKTMGHFSGWAGSVSLAILMLPVVIRTTEEMLRLVPGEMRESALALGAPYWNMMMNIVFRAAKNGMATGIMLAVARVAGETAPLLFTAMNSPYWMQSMNEPMANLTVTLFNYAMSPYNDWQELAWGAAFLITVSVLCVNIITRLILSSGRSKP</sequence>
<dbReference type="STRING" id="314344.AL013_10755"/>
<dbReference type="HOGENOM" id="CLU_033621_2_0_0"/>
<keyword evidence="8 10" id="KW-1133">Transmembrane helix</keyword>
<keyword evidence="4" id="KW-0813">Transport</keyword>
<dbReference type="InterPro" id="IPR000515">
    <property type="entry name" value="MetI-like"/>
</dbReference>
<keyword evidence="6" id="KW-0592">Phosphate transport</keyword>
<feature type="transmembrane region" description="Helical" evidence="10">
    <location>
        <begin position="256"/>
        <end position="279"/>
    </location>
</feature>
<feature type="transmembrane region" description="Helical" evidence="10">
    <location>
        <begin position="109"/>
        <end position="134"/>
    </location>
</feature>
<dbReference type="CDD" id="cd06261">
    <property type="entry name" value="TM_PBP2"/>
    <property type="match status" value="1"/>
</dbReference>
<comment type="caution">
    <text evidence="12">The sequence shown here is derived from an EMBL/GenBank/DDBJ whole genome shotgun (WGS) entry which is preliminary data.</text>
</comment>
<feature type="transmembrane region" description="Helical" evidence="10">
    <location>
        <begin position="71"/>
        <end position="97"/>
    </location>
</feature>
<dbReference type="PROSITE" id="PS50928">
    <property type="entry name" value="ABC_TM1"/>
    <property type="match status" value="1"/>
</dbReference>
<accession>Q0F0D1</accession>
<dbReference type="EMBL" id="AATS01000004">
    <property type="protein sequence ID" value="EAU55097.1"/>
    <property type="molecule type" value="Genomic_DNA"/>
</dbReference>
<evidence type="ECO:0000259" key="11">
    <source>
        <dbReference type="PROSITE" id="PS50928"/>
    </source>
</evidence>
<keyword evidence="13" id="KW-1185">Reference proteome</keyword>
<keyword evidence="7 10" id="KW-0812">Transmembrane</keyword>
<dbReference type="Pfam" id="PF00528">
    <property type="entry name" value="BPD_transp_1"/>
    <property type="match status" value="1"/>
</dbReference>
<feature type="domain" description="ABC transmembrane type-1" evidence="11">
    <location>
        <begin position="72"/>
        <end position="275"/>
    </location>
</feature>